<comment type="caution">
    <text evidence="4">The sequence shown here is derived from an EMBL/GenBank/DDBJ whole genome shotgun (WGS) entry which is preliminary data.</text>
</comment>
<name>A0A3D8SWM4_9EURO</name>
<keyword evidence="2" id="KW-0040">ANK repeat</keyword>
<dbReference type="PANTHER" id="PTHR46082">
    <property type="entry name" value="ATP/GTP-BINDING PROTEIN-RELATED"/>
    <property type="match status" value="1"/>
</dbReference>
<evidence type="ECO:0000313" key="4">
    <source>
        <dbReference type="EMBL" id="RDW90705.1"/>
    </source>
</evidence>
<dbReference type="InterPro" id="IPR056884">
    <property type="entry name" value="NPHP3-like_N"/>
</dbReference>
<feature type="domain" description="NACHT" evidence="3">
    <location>
        <begin position="397"/>
        <end position="548"/>
    </location>
</feature>
<dbReference type="Gene3D" id="3.40.50.1580">
    <property type="entry name" value="Nucleoside phosphorylase domain"/>
    <property type="match status" value="1"/>
</dbReference>
<reference evidence="4 5" key="1">
    <citation type="journal article" date="2018" name="IMA Fungus">
        <title>IMA Genome-F 9: Draft genome sequence of Annulohypoxylon stygium, Aspergillus mulundensis, Berkeleyomyces basicola (syn. Thielaviopsis basicola), Ceratocystis smalleyi, two Cercospora beticola strains, Coleophoma cylindrospora, Fusarium fracticaudum, Phialophora cf. hyalina, and Morchella septimelata.</title>
        <authorList>
            <person name="Wingfield B.D."/>
            <person name="Bills G.F."/>
            <person name="Dong Y."/>
            <person name="Huang W."/>
            <person name="Nel W.J."/>
            <person name="Swalarsk-Parry B.S."/>
            <person name="Vaghefi N."/>
            <person name="Wilken P.M."/>
            <person name="An Z."/>
            <person name="de Beer Z.W."/>
            <person name="De Vos L."/>
            <person name="Chen L."/>
            <person name="Duong T.A."/>
            <person name="Gao Y."/>
            <person name="Hammerbacher A."/>
            <person name="Kikkert J.R."/>
            <person name="Li Y."/>
            <person name="Li H."/>
            <person name="Li K."/>
            <person name="Li Q."/>
            <person name="Liu X."/>
            <person name="Ma X."/>
            <person name="Naidoo K."/>
            <person name="Pethybridge S.J."/>
            <person name="Sun J."/>
            <person name="Steenkamp E.T."/>
            <person name="van der Nest M.A."/>
            <person name="van Wyk S."/>
            <person name="Wingfield M.J."/>
            <person name="Xiong C."/>
            <person name="Yue Q."/>
            <person name="Zhang X."/>
        </authorList>
    </citation>
    <scope>NUCLEOTIDE SEQUENCE [LARGE SCALE GENOMIC DNA]</scope>
    <source>
        <strain evidence="4 5">DSM 5745</strain>
    </source>
</reference>
<dbReference type="Pfam" id="PF23397">
    <property type="entry name" value="DUF7104"/>
    <property type="match status" value="9"/>
</dbReference>
<dbReference type="InterPro" id="IPR055530">
    <property type="entry name" value="DUF7104"/>
</dbReference>
<evidence type="ECO:0000256" key="2">
    <source>
        <dbReference type="PROSITE-ProRule" id="PRU00023"/>
    </source>
</evidence>
<evidence type="ECO:0000256" key="1">
    <source>
        <dbReference type="ARBA" id="ARBA00022737"/>
    </source>
</evidence>
<dbReference type="OrthoDB" id="1577640at2759"/>
<feature type="repeat" description="ANK" evidence="2">
    <location>
        <begin position="881"/>
        <end position="907"/>
    </location>
</feature>
<dbReference type="EMBL" id="PVWQ01000002">
    <property type="protein sequence ID" value="RDW90705.1"/>
    <property type="molecule type" value="Genomic_DNA"/>
</dbReference>
<dbReference type="PROSITE" id="PS50297">
    <property type="entry name" value="ANK_REP_REGION"/>
    <property type="match status" value="1"/>
</dbReference>
<dbReference type="Gene3D" id="1.25.40.20">
    <property type="entry name" value="Ankyrin repeat-containing domain"/>
    <property type="match status" value="1"/>
</dbReference>
<protein>
    <recommendedName>
        <fullName evidence="3">NACHT domain-containing protein</fullName>
    </recommendedName>
</protein>
<dbReference type="InterPro" id="IPR002110">
    <property type="entry name" value="Ankyrin_rpt"/>
</dbReference>
<dbReference type="InterPro" id="IPR036770">
    <property type="entry name" value="Ankyrin_rpt-contain_sf"/>
</dbReference>
<dbReference type="PROSITE" id="PS50837">
    <property type="entry name" value="NACHT"/>
    <property type="match status" value="1"/>
</dbReference>
<dbReference type="InterPro" id="IPR000845">
    <property type="entry name" value="Nucleoside_phosphorylase_d"/>
</dbReference>
<dbReference type="SMART" id="SM00248">
    <property type="entry name" value="ANK"/>
    <property type="match status" value="4"/>
</dbReference>
<dbReference type="GeneID" id="38112850"/>
<dbReference type="InterPro" id="IPR027417">
    <property type="entry name" value="P-loop_NTPase"/>
</dbReference>
<dbReference type="Proteomes" id="UP000256690">
    <property type="component" value="Unassembled WGS sequence"/>
</dbReference>
<dbReference type="Pfam" id="PF01048">
    <property type="entry name" value="PNP_UDP_1"/>
    <property type="match status" value="1"/>
</dbReference>
<proteinExistence type="predicted"/>
<accession>A0A3D8SWM4</accession>
<dbReference type="Pfam" id="PF24883">
    <property type="entry name" value="NPHP3_N"/>
    <property type="match status" value="1"/>
</dbReference>
<dbReference type="SUPFAM" id="SSF52540">
    <property type="entry name" value="P-loop containing nucleoside triphosphate hydrolases"/>
    <property type="match status" value="1"/>
</dbReference>
<dbReference type="SUPFAM" id="SSF53167">
    <property type="entry name" value="Purine and uridine phosphorylases"/>
    <property type="match status" value="1"/>
</dbReference>
<dbReference type="STRING" id="1810919.A0A3D8SWM4"/>
<dbReference type="InterPro" id="IPR053137">
    <property type="entry name" value="NLR-like"/>
</dbReference>
<dbReference type="GO" id="GO:0009116">
    <property type="term" value="P:nucleoside metabolic process"/>
    <property type="evidence" value="ECO:0007669"/>
    <property type="project" value="InterPro"/>
</dbReference>
<dbReference type="GO" id="GO:0003824">
    <property type="term" value="F:catalytic activity"/>
    <property type="evidence" value="ECO:0007669"/>
    <property type="project" value="InterPro"/>
</dbReference>
<dbReference type="InterPro" id="IPR007111">
    <property type="entry name" value="NACHT_NTPase"/>
</dbReference>
<evidence type="ECO:0000259" key="3">
    <source>
        <dbReference type="PROSITE" id="PS50837"/>
    </source>
</evidence>
<dbReference type="Gene3D" id="3.40.50.300">
    <property type="entry name" value="P-loop containing nucleotide triphosphate hydrolases"/>
    <property type="match status" value="1"/>
</dbReference>
<keyword evidence="5" id="KW-1185">Reference proteome</keyword>
<dbReference type="InterPro" id="IPR035994">
    <property type="entry name" value="Nucleoside_phosphorylase_sf"/>
</dbReference>
<evidence type="ECO:0000313" key="5">
    <source>
        <dbReference type="Proteomes" id="UP000256690"/>
    </source>
</evidence>
<organism evidence="4 5">
    <name type="scientific">Aspergillus mulundensis</name>
    <dbReference type="NCBI Taxonomy" id="1810919"/>
    <lineage>
        <taxon>Eukaryota</taxon>
        <taxon>Fungi</taxon>
        <taxon>Dikarya</taxon>
        <taxon>Ascomycota</taxon>
        <taxon>Pezizomycotina</taxon>
        <taxon>Eurotiomycetes</taxon>
        <taxon>Eurotiomycetidae</taxon>
        <taxon>Eurotiales</taxon>
        <taxon>Aspergillaceae</taxon>
        <taxon>Aspergillus</taxon>
        <taxon>Aspergillus subgen. Nidulantes</taxon>
    </lineage>
</organism>
<dbReference type="SUPFAM" id="SSF48403">
    <property type="entry name" value="Ankyrin repeat"/>
    <property type="match status" value="1"/>
</dbReference>
<dbReference type="PROSITE" id="PS50088">
    <property type="entry name" value="ANK_REPEAT"/>
    <property type="match status" value="1"/>
</dbReference>
<sequence>MRSHDDYTVGWVCALPLEMTAAITMLDETHPQLPYPETDHNAYALGSIAGHGVVIACLPSGIYGTVSAATVVAQMVSTFPQIKFGMMVGIGGGVPSESNDIRLGDVVVSRPTGVYSGVVQYDLGKALQGGGFQQTGSLNHPPQLLLTHMSLLQATMVDSEDERIYSLVQTVLNRHPQLNEDFGCPGPDKDILFKSEYPHRSDVGSDGACMHCDPRHAVLRNARISMEPHVHYGLIASGDKVIKDSETRDRLAQELGVICFEMEAAGLMNQIPCLVVRGICDYSDSHKNKNWQGYAALTAAAYSKVLLSTLKPRTVNHIRSLNKGEITAEKKACLASLFLSDPEEDKNALKRRRGDRAPDTCRWILDTNALQKWLGFDNGVPRSSLGFIKGHADVRSNIFWLYGNPGTGKSTIVVTMAEELPKKPYFDNAKTLAYFFCDSSSANRRTAVSILRGLLYQLVKERPELIELLYSKYMERKDALFTSFDALWSVLMSIGTDAASGDKYCIIDAIDECEPESQEMLLAQINQTFRNPASENHLGLHILLTSRPYPEIGRYLSHFNHQNLSQYPQVATDLNLLIRSKVAELSERNGYSKKVAAEVSETLEDKAEGTFLWVGIACTELASVRSRDAVKTLRKMPRGLDSLYRNLLDTALTHSGEDNHMLLQMMSVVAIAQQPLSVAELSVACNLYPNEDEESRLIFTCEDIELCRLMVVVQSGVVRLLHKSVKDFLLRKGEDNQHLVDDAKAHAALAYRCLDIWMKNYEALSMNEPWKPLVDIEFLLYAGKYWGVHAHYASSEFHVLRQHEKFFRAKSSERDIWVRELEYPLNLPNDPEGFSVLHVAALFGINALVDFAFEEMRHERVHGRELKYQPRYEDSRFADSRDRTPLQVAAETGHIEVMSLLLDRKAEHVEIAAEVAEAAATNEDCGEQMVALLLDHKVQIDESVFIAAASNRSRGGAIMSMLLDQAWGMPVTREMGIWAAPETIYARLRKLLTLAPHLSAPQISEEVIRAAVKNRESGTAIMTDLLNRLGPGMRLSDGIVEDMCANLEPSVVQLFLNQNAERIPLTKDLILAALRNSTEADKVLSILFDMCYAQGMSSQDIMVDICGRVSPRVINQFFDGQRAQLVLTGASVMTASFNKQGEEVMSVMLDRCQIRDLDDVVLATCTRFGPNVVRKLLDKFNPVRLSTKIIRAIAGKENNAKSVMMTILLLPQLSRPGEQEISLICQTFDTDVVHVLFDHQKNIHATYDLVASIHMNGERKEIMTALLEQFGGSSMTLGLVNMICKLFDSKIVELLLRKQNGLKVTADLINAISLNKQYGKDVMSAIIHQAGLTPIKPELVAMICRLFDADVVDQLPEIAFSKSLVYAAAQNFLYSKEVMRVLLRKYDHNIQLDHETIAAIFDIFAGDLEMIALLHSHISISSRIFTEDDLVKMFEAVSPDTDIAYTHSNAVTIAMMLDKYGNPQPAEEAIQLAASNEVDARNVMLLLLHSFQGHVQLSEAMFVAAAANEYQGSDVMEVLLDWEGNGLLVSERVLKTAAMNHRKGRDLMHLLLCRCRQRFLNVEVVKTALANHQSGREIIKLLLEHCAGTTLQITPDLARVAAAANGKDVFTMLLSSEQILVRVQQEAVVTVCQLFDLELVSLLLSTHGSQVVITDDVVSAAATNCLHAKDVLGLLLSKRQMTVPTFERALEAAAYADEKEAMAFLLQHQDRKEGAISEDIVCAAAGNRWGTSETLSLLLDRYAFDFPITERVLIAAARNGRGDTLSLLLGQGDEILVTDAVWHAASANEYHSKRVLDLLQRYPFGRHASLKQT</sequence>
<dbReference type="PANTHER" id="PTHR46082:SF11">
    <property type="entry name" value="AAA+ ATPASE DOMAIN-CONTAINING PROTEIN-RELATED"/>
    <property type="match status" value="1"/>
</dbReference>
<dbReference type="RefSeq" id="XP_026607659.1">
    <property type="nucleotide sequence ID" value="XM_026744496.1"/>
</dbReference>
<keyword evidence="1" id="KW-0677">Repeat</keyword>
<gene>
    <name evidence="4" type="ORF">DSM5745_02480</name>
</gene>